<evidence type="ECO:0000313" key="1">
    <source>
        <dbReference type="EMBL" id="SIR64466.1"/>
    </source>
</evidence>
<evidence type="ECO:0000313" key="2">
    <source>
        <dbReference type="Proteomes" id="UP000186096"/>
    </source>
</evidence>
<proteinExistence type="predicted"/>
<dbReference type="EMBL" id="FTNI01000012">
    <property type="protein sequence ID" value="SIR64466.1"/>
    <property type="molecule type" value="Genomic_DNA"/>
</dbReference>
<dbReference type="RefSeq" id="WP_275409680.1">
    <property type="nucleotide sequence ID" value="NZ_FTNI01000012.1"/>
</dbReference>
<protein>
    <recommendedName>
        <fullName evidence="3">Transposase</fullName>
    </recommendedName>
</protein>
<accession>A0A1N7CLH9</accession>
<keyword evidence="2" id="KW-1185">Reference proteome</keyword>
<sequence length="41" mass="4970">MIRLDLRVSISRFCAILGIPRRTYTRWRRPIEVPDTTRQEP</sequence>
<gene>
    <name evidence="1" type="ORF">SAMN05421833_11266</name>
</gene>
<reference evidence="2" key="1">
    <citation type="submission" date="2017-01" db="EMBL/GenBank/DDBJ databases">
        <authorList>
            <person name="Varghese N."/>
            <person name="Submissions S."/>
        </authorList>
    </citation>
    <scope>NUCLEOTIDE SEQUENCE [LARGE SCALE GENOMIC DNA]</scope>
    <source>
        <strain evidence="2">ATCC 12950</strain>
    </source>
</reference>
<evidence type="ECO:0008006" key="3">
    <source>
        <dbReference type="Google" id="ProtNLM"/>
    </source>
</evidence>
<dbReference type="Proteomes" id="UP000186096">
    <property type="component" value="Unassembled WGS sequence"/>
</dbReference>
<dbReference type="AlphaFoldDB" id="A0A1N7CLH9"/>
<organism evidence="1 2">
    <name type="scientific">Microbispora rosea</name>
    <dbReference type="NCBI Taxonomy" id="58117"/>
    <lineage>
        <taxon>Bacteria</taxon>
        <taxon>Bacillati</taxon>
        <taxon>Actinomycetota</taxon>
        <taxon>Actinomycetes</taxon>
        <taxon>Streptosporangiales</taxon>
        <taxon>Streptosporangiaceae</taxon>
        <taxon>Microbispora</taxon>
    </lineage>
</organism>
<name>A0A1N7CLH9_9ACTN</name>